<dbReference type="RefSeq" id="WP_108435046.1">
    <property type="nucleotide sequence ID" value="NZ_CP028918.1"/>
</dbReference>
<gene>
    <name evidence="2" type="ORF">HYN69_06630</name>
</gene>
<sequence length="70" mass="7981">MLGGRFSDGPIPAKYAVPTRKERRDTPPDAPELQSRSLEFGLYKSSARQIPDPKPTFDRHHIRSMLPISY</sequence>
<proteinExistence type="predicted"/>
<dbReference type="KEGG" id="geh:HYN69_06630"/>
<reference evidence="2 3" key="1">
    <citation type="submission" date="2018-04" db="EMBL/GenBank/DDBJ databases">
        <title>Genome sequencing of Gemmobacter.</title>
        <authorList>
            <person name="Yi H."/>
            <person name="Baek M.-G."/>
        </authorList>
    </citation>
    <scope>NUCLEOTIDE SEQUENCE [LARGE SCALE GENOMIC DNA]</scope>
    <source>
        <strain evidence="2 3">HYN0069</strain>
    </source>
</reference>
<evidence type="ECO:0000313" key="3">
    <source>
        <dbReference type="Proteomes" id="UP000244496"/>
    </source>
</evidence>
<name>A0A2S0UK84_9RHOB</name>
<protein>
    <submittedName>
        <fullName evidence="2">Uncharacterized protein</fullName>
    </submittedName>
</protein>
<dbReference type="AlphaFoldDB" id="A0A2S0UK84"/>
<dbReference type="Proteomes" id="UP000244496">
    <property type="component" value="Chromosome"/>
</dbReference>
<organism evidence="2 3">
    <name type="scientific">Paragemmobacter aquarius</name>
    <dbReference type="NCBI Taxonomy" id="2169400"/>
    <lineage>
        <taxon>Bacteria</taxon>
        <taxon>Pseudomonadati</taxon>
        <taxon>Pseudomonadota</taxon>
        <taxon>Alphaproteobacteria</taxon>
        <taxon>Rhodobacterales</taxon>
        <taxon>Paracoccaceae</taxon>
        <taxon>Paragemmobacter</taxon>
    </lineage>
</organism>
<keyword evidence="3" id="KW-1185">Reference proteome</keyword>
<evidence type="ECO:0000313" key="2">
    <source>
        <dbReference type="EMBL" id="AWB48227.1"/>
    </source>
</evidence>
<evidence type="ECO:0000256" key="1">
    <source>
        <dbReference type="SAM" id="MobiDB-lite"/>
    </source>
</evidence>
<accession>A0A2S0UK84</accession>
<dbReference type="EMBL" id="CP028918">
    <property type="protein sequence ID" value="AWB48227.1"/>
    <property type="molecule type" value="Genomic_DNA"/>
</dbReference>
<feature type="region of interest" description="Disordered" evidence="1">
    <location>
        <begin position="1"/>
        <end position="36"/>
    </location>
</feature>